<sequence length="1188" mass="136873">MSRKVIACGFLYVAPLTLDFSIPSHSQKRWQRRYFTLSDDGELSYALDNNPETIPQVIMDMNRCIRVCEADPITGNSHSILIAFKNGNEFNLSNSKDGDINDTSIIENDSPTHPAVCYVKADSTEEIRWWQGMLHNFAKQNMIHCMPIPRKERNENDEEIISDELLNETTYEPTIIQINANDSLSEINSSCSSRSMSPDHKSENCNKNSMFKNKKINIENSYNNQLYEIPINNNDNFSTNSQSSNTTPRQCDMTSSIHGTPRSVKQRKRQTRDDNSISNTLMVTSIDSYTSENNSIKNDFSNSSIKSNNNKEVNGTKIPFTTPFNIDTSNAHTLRKGWLMMKGKGNIEWKKYWVVLAGLSLKLYNDVWAEDSTQPEVTLDLTDCENVYPSASAKYYGIEIKCRRSRHILSAITPGIRDSWIAALQQNLHNPSPTYIETSYQSADGLSQCDSASVLSRKKKHIAYVAPESHHSNSIMGDESMSEEETNYNDINRDQHKNIQRYSLDGKDYHNKSFDLTTGLFTKKSPLIKRMERSSFSQNNVEISSSNTPKLLSSNNSQSSLSWRTRLNNNDKNRSSYALKIEDECLDNDNNKNFQKPFLGNNNLGEKTIKNQDSRLISLENQVSMLREQLRDAKEALNSTQMENEKLRELFANNNSASQLSHLRKCLSAAEDDIMKKQEEMEVLKQELGNYENGTNIILKETRKKMIKLAEIQTESLSNLLSLNRGLQWYDLNVFLDEIKKNIPNLILSDEKIDENIEITFENLLHAYEMLGEIIDSKNLPYSEMKDSSTMTDISKQHPLNEKEIEAELQAEVEELEAELEEIQHIHNEELCAISKDYDLKIKSLKDRLNDEDQTKRRLQEELQTLIKSNEHHASAIKTTYEDKINKLRHEFENEMDKLKRAHEEDLEDEKEATKVALEVFQRTHDEEIKVLNDKLEKALETQKGIDKCDSNSEVSNNILLDQMTEELKSLSQLYSAKCQENSQLDEKLKLYLRERENNNIEDLENYNKRLQRDIQYKDSTIDGLKMRVTILEKKLTQLGENPNSLVDEQGKQLEQDQDLEIKHLQNPLTSSIHSYIPPNQNRLRSIHQRMISRRNDIRYHSSPVIPPSIFNNSSYINKEAPKGDEEDHPTTPSLMDDSATSSDIINNNEKICVKMVPVVKKDLKHYNMSVSERRKLFEHVAEYTTPF</sequence>
<dbReference type="InterPro" id="IPR011993">
    <property type="entry name" value="PH-like_dom_sf"/>
</dbReference>
<protein>
    <submittedName>
        <fullName evidence="5">PH domain-containing protein</fullName>
    </submittedName>
</protein>
<dbReference type="GO" id="GO:0015629">
    <property type="term" value="C:actin cytoskeleton"/>
    <property type="evidence" value="ECO:0007669"/>
    <property type="project" value="TreeGrafter"/>
</dbReference>
<feature type="domain" description="PH" evidence="3">
    <location>
        <begin position="4"/>
        <end position="139"/>
    </location>
</feature>
<name>A0A0N4ZH29_PARTI</name>
<dbReference type="Pfam" id="PF00169">
    <property type="entry name" value="PH"/>
    <property type="match status" value="1"/>
</dbReference>
<dbReference type="PROSITE" id="PS50003">
    <property type="entry name" value="PH_DOMAIN"/>
    <property type="match status" value="2"/>
</dbReference>
<feature type="region of interest" description="Disordered" evidence="2">
    <location>
        <begin position="233"/>
        <end position="276"/>
    </location>
</feature>
<feature type="compositionally biased region" description="Low complexity" evidence="2">
    <location>
        <begin position="551"/>
        <end position="562"/>
    </location>
</feature>
<dbReference type="AlphaFoldDB" id="A0A0N4ZH29"/>
<dbReference type="WBParaSite" id="PTRK_0000719300.1">
    <property type="protein sequence ID" value="PTRK_0000719300.1"/>
    <property type="gene ID" value="PTRK_0000719300"/>
</dbReference>
<feature type="region of interest" description="Disordered" evidence="2">
    <location>
        <begin position="537"/>
        <end position="568"/>
    </location>
</feature>
<dbReference type="Gene3D" id="2.30.29.30">
    <property type="entry name" value="Pleckstrin-homology domain (PH domain)/Phosphotyrosine-binding domain (PTB)"/>
    <property type="match status" value="2"/>
</dbReference>
<evidence type="ECO:0000256" key="1">
    <source>
        <dbReference type="SAM" id="Coils"/>
    </source>
</evidence>
<dbReference type="PANTHER" id="PTHR17271">
    <property type="entry name" value="PLECKSTRIN HOMOLOGY PH DOMAIN-CONTAINING PROTEIN"/>
    <property type="match status" value="1"/>
</dbReference>
<dbReference type="PANTHER" id="PTHR17271:SF1">
    <property type="entry name" value="PROTEIN OUTSPREAD"/>
    <property type="match status" value="1"/>
</dbReference>
<dbReference type="InterPro" id="IPR052223">
    <property type="entry name" value="Actin_Cytoskeleton_Reg"/>
</dbReference>
<feature type="compositionally biased region" description="Basic and acidic residues" evidence="2">
    <location>
        <begin position="1120"/>
        <end position="1130"/>
    </location>
</feature>
<feature type="compositionally biased region" description="Polar residues" evidence="2">
    <location>
        <begin position="537"/>
        <end position="550"/>
    </location>
</feature>
<reference evidence="5" key="1">
    <citation type="submission" date="2017-02" db="UniProtKB">
        <authorList>
            <consortium name="WormBaseParasite"/>
        </authorList>
    </citation>
    <scope>IDENTIFICATION</scope>
</reference>
<proteinExistence type="predicted"/>
<dbReference type="InterPro" id="IPR001849">
    <property type="entry name" value="PH_domain"/>
</dbReference>
<evidence type="ECO:0000313" key="4">
    <source>
        <dbReference type="Proteomes" id="UP000038045"/>
    </source>
</evidence>
<feature type="compositionally biased region" description="Polar residues" evidence="2">
    <location>
        <begin position="1131"/>
        <end position="1143"/>
    </location>
</feature>
<evidence type="ECO:0000313" key="5">
    <source>
        <dbReference type="WBParaSite" id="PTRK_0000719300.1"/>
    </source>
</evidence>
<feature type="coiled-coil region" evidence="1">
    <location>
        <begin position="802"/>
        <end position="1042"/>
    </location>
</feature>
<feature type="region of interest" description="Disordered" evidence="2">
    <location>
        <begin position="1111"/>
        <end position="1143"/>
    </location>
</feature>
<feature type="coiled-coil region" evidence="1">
    <location>
        <begin position="609"/>
        <end position="694"/>
    </location>
</feature>
<feature type="compositionally biased region" description="Polar residues" evidence="2">
    <location>
        <begin position="248"/>
        <end position="258"/>
    </location>
</feature>
<dbReference type="SMART" id="SM00233">
    <property type="entry name" value="PH"/>
    <property type="match status" value="2"/>
</dbReference>
<accession>A0A0N4ZH29</accession>
<evidence type="ECO:0000256" key="2">
    <source>
        <dbReference type="SAM" id="MobiDB-lite"/>
    </source>
</evidence>
<feature type="domain" description="PH" evidence="3">
    <location>
        <begin position="332"/>
        <end position="429"/>
    </location>
</feature>
<keyword evidence="1" id="KW-0175">Coiled coil</keyword>
<dbReference type="SUPFAM" id="SSF50729">
    <property type="entry name" value="PH domain-like"/>
    <property type="match status" value="2"/>
</dbReference>
<feature type="compositionally biased region" description="Low complexity" evidence="2">
    <location>
        <begin position="233"/>
        <end position="247"/>
    </location>
</feature>
<dbReference type="Proteomes" id="UP000038045">
    <property type="component" value="Unplaced"/>
</dbReference>
<dbReference type="STRING" id="131310.A0A0N4ZH29"/>
<organism evidence="4 5">
    <name type="scientific">Parastrongyloides trichosuri</name>
    <name type="common">Possum-specific nematode worm</name>
    <dbReference type="NCBI Taxonomy" id="131310"/>
    <lineage>
        <taxon>Eukaryota</taxon>
        <taxon>Metazoa</taxon>
        <taxon>Ecdysozoa</taxon>
        <taxon>Nematoda</taxon>
        <taxon>Chromadorea</taxon>
        <taxon>Rhabditida</taxon>
        <taxon>Tylenchina</taxon>
        <taxon>Panagrolaimomorpha</taxon>
        <taxon>Strongyloidoidea</taxon>
        <taxon>Strongyloididae</taxon>
        <taxon>Parastrongyloides</taxon>
    </lineage>
</organism>
<dbReference type="GO" id="GO:0051015">
    <property type="term" value="F:actin filament binding"/>
    <property type="evidence" value="ECO:0007669"/>
    <property type="project" value="TreeGrafter"/>
</dbReference>
<evidence type="ECO:0000259" key="3">
    <source>
        <dbReference type="PROSITE" id="PS50003"/>
    </source>
</evidence>
<keyword evidence="4" id="KW-1185">Reference proteome</keyword>